<dbReference type="PANTHER" id="PTHR21461:SF69">
    <property type="entry name" value="GLYCOSYLTRANSFERASE FAMILY 92 PROTEIN"/>
    <property type="match status" value="1"/>
</dbReference>
<dbReference type="GO" id="GO:0005737">
    <property type="term" value="C:cytoplasm"/>
    <property type="evidence" value="ECO:0007669"/>
    <property type="project" value="TreeGrafter"/>
</dbReference>
<gene>
    <name evidence="5" type="ORF">TM5383_02802</name>
</gene>
<proteinExistence type="predicted"/>
<evidence type="ECO:0008006" key="7">
    <source>
        <dbReference type="Google" id="ProtNLM"/>
    </source>
</evidence>
<dbReference type="PANTHER" id="PTHR21461">
    <property type="entry name" value="GLYCOSYLTRANSFERASE FAMILY 92 PROTEIN"/>
    <property type="match status" value="1"/>
</dbReference>
<feature type="region of interest" description="Disordered" evidence="4">
    <location>
        <begin position="369"/>
        <end position="409"/>
    </location>
</feature>
<evidence type="ECO:0000256" key="1">
    <source>
        <dbReference type="ARBA" id="ARBA00004167"/>
    </source>
</evidence>
<dbReference type="AlphaFoldDB" id="A0A0P1GS18"/>
<protein>
    <recommendedName>
        <fullName evidence="7">Glycosyl transferase family 2</fullName>
    </recommendedName>
</protein>
<dbReference type="Proteomes" id="UP000051681">
    <property type="component" value="Unassembled WGS sequence"/>
</dbReference>
<name>A0A0P1GS18_9RHOB</name>
<evidence type="ECO:0000256" key="3">
    <source>
        <dbReference type="ARBA" id="ARBA00022989"/>
    </source>
</evidence>
<keyword evidence="3" id="KW-0472">Membrane</keyword>
<keyword evidence="6" id="KW-1185">Reference proteome</keyword>
<keyword evidence="3" id="KW-1133">Transmembrane helix</keyword>
<dbReference type="STRING" id="340021.TM5383_02802"/>
<dbReference type="RefSeq" id="WP_058319641.1">
    <property type="nucleotide sequence ID" value="NZ_CYSF01000017.1"/>
</dbReference>
<feature type="compositionally biased region" description="Basic and acidic residues" evidence="4">
    <location>
        <begin position="369"/>
        <end position="380"/>
    </location>
</feature>
<dbReference type="OrthoDB" id="4964299at2"/>
<sequence length="802" mass="91148">MQIYLHIGLEQVGAARIQDVMAQKREQLESKGILFPRGAGGKNHTRLYMAVTDPDHVDTLRYNRGQIDPAKQRELFLEVQRAIVRDVAAVRPDKLILSASQLGESLARRSEIERMKELLAPLEAEVIVVAHIDEQARLLARRYGAQVMEGRATSLSREMDMAGTADWWDDALLEAHEIVPEHGEFLEIQHPPFWLDYTRLQAEWEAVFGKGSVRFRPYDEALIYSENVTDEIRAMFDIDQTIGRANAAPAPQQPAAAWLTRGRMMNELFLHLLKKSNKLINRQMWRKFMAEVEVDGPPLAAGSLSTISDGFTAANKALIKAHPALTKDSLKPDAPLPDWEEADPTRGFRATQYLLSFLHRINKFTREERDAKQAELDKLHAAASSAPAPAPAPEKAAPKADKPKAKDGLSDAARAIMPPLAVQNFEKLQTSSFKPHNDIGLVEETKLGKPYKAIKPRKLKKGSTGNIIVGCMKNEAPYIVEWVAYHRAMGVDNFLIYTNDCSDGTSEILDRLQEMGVLQHRNNDDWKGNSPQQYALNQAQKEPVLQNADWIAHIDVDEFINVRCGNGTLQDFFKEVPDATNVAMTWRLFGHNDVRALNDQFVIGQFDKAAPKFCPKPHTVWGFKTMFKNIGAYEKISCHRPNKLDDGFKTKVKWVNGSGKDMTREAAEKGWRSSKKSIGYDLIQLNHYALRSAESYLVKRQRGRALHVDRSIGLNYWIRMDWSDFTDVTIQRNLPRLQEEYDRLMQDDTLREWHKKGYAWHQAKAAELHGMDEFEDLYQQAIKLKLSEVERVAYALALDMES</sequence>
<reference evidence="5 6" key="1">
    <citation type="submission" date="2015-09" db="EMBL/GenBank/DDBJ databases">
        <authorList>
            <consortium name="Swine Surveillance"/>
        </authorList>
    </citation>
    <scope>NUCLEOTIDE SEQUENCE [LARGE SCALE GENOMIC DNA]</scope>
    <source>
        <strain evidence="5 6">CECT 8383</strain>
    </source>
</reference>
<evidence type="ECO:0000313" key="6">
    <source>
        <dbReference type="Proteomes" id="UP000051681"/>
    </source>
</evidence>
<keyword evidence="2" id="KW-0812">Transmembrane</keyword>
<evidence type="ECO:0000256" key="2">
    <source>
        <dbReference type="ARBA" id="ARBA00022692"/>
    </source>
</evidence>
<evidence type="ECO:0000256" key="4">
    <source>
        <dbReference type="SAM" id="MobiDB-lite"/>
    </source>
</evidence>
<dbReference type="Pfam" id="PF13704">
    <property type="entry name" value="Glyco_tranf_2_4"/>
    <property type="match status" value="1"/>
</dbReference>
<accession>A0A0P1GS18</accession>
<organism evidence="5 6">
    <name type="scientific">Thalassovita mediterranea</name>
    <dbReference type="NCBI Taxonomy" id="340021"/>
    <lineage>
        <taxon>Bacteria</taxon>
        <taxon>Pseudomonadati</taxon>
        <taxon>Pseudomonadota</taxon>
        <taxon>Alphaproteobacteria</taxon>
        <taxon>Rhodobacterales</taxon>
        <taxon>Roseobacteraceae</taxon>
        <taxon>Thalassovita</taxon>
    </lineage>
</organism>
<feature type="compositionally biased region" description="Basic and acidic residues" evidence="4">
    <location>
        <begin position="396"/>
        <end position="409"/>
    </location>
</feature>
<evidence type="ECO:0000313" key="5">
    <source>
        <dbReference type="EMBL" id="CUH85568.1"/>
    </source>
</evidence>
<dbReference type="EMBL" id="CYSF01000017">
    <property type="protein sequence ID" value="CUH85568.1"/>
    <property type="molecule type" value="Genomic_DNA"/>
</dbReference>
<dbReference type="SUPFAM" id="SSF53448">
    <property type="entry name" value="Nucleotide-diphospho-sugar transferases"/>
    <property type="match status" value="1"/>
</dbReference>
<dbReference type="GO" id="GO:0016020">
    <property type="term" value="C:membrane"/>
    <property type="evidence" value="ECO:0007669"/>
    <property type="project" value="UniProtKB-SubCell"/>
</dbReference>
<dbReference type="GO" id="GO:0016757">
    <property type="term" value="F:glycosyltransferase activity"/>
    <property type="evidence" value="ECO:0007669"/>
    <property type="project" value="TreeGrafter"/>
</dbReference>
<dbReference type="InterPro" id="IPR029044">
    <property type="entry name" value="Nucleotide-diphossugar_trans"/>
</dbReference>
<comment type="subcellular location">
    <subcellularLocation>
        <location evidence="1">Membrane</location>
        <topology evidence="1">Single-pass membrane protein</topology>
    </subcellularLocation>
</comment>